<protein>
    <recommendedName>
        <fullName evidence="1">Methyltransferase FkbM domain-containing protein</fullName>
    </recommendedName>
</protein>
<name>A0A6C0DJW9_9ZZZZ</name>
<dbReference type="EMBL" id="MN739627">
    <property type="protein sequence ID" value="QHT16817.1"/>
    <property type="molecule type" value="Genomic_DNA"/>
</dbReference>
<evidence type="ECO:0000259" key="1">
    <source>
        <dbReference type="Pfam" id="PF05050"/>
    </source>
</evidence>
<dbReference type="GO" id="GO:0005794">
    <property type="term" value="C:Golgi apparatus"/>
    <property type="evidence" value="ECO:0007669"/>
    <property type="project" value="TreeGrafter"/>
</dbReference>
<organism evidence="2">
    <name type="scientific">viral metagenome</name>
    <dbReference type="NCBI Taxonomy" id="1070528"/>
    <lineage>
        <taxon>unclassified sequences</taxon>
        <taxon>metagenomes</taxon>
        <taxon>organismal metagenomes</taxon>
    </lineage>
</organism>
<dbReference type="PANTHER" id="PTHR34009">
    <property type="entry name" value="PROTEIN STAR"/>
    <property type="match status" value="1"/>
</dbReference>
<proteinExistence type="predicted"/>
<dbReference type="PANTHER" id="PTHR34009:SF2">
    <property type="entry name" value="PROTEIN STAR"/>
    <property type="match status" value="1"/>
</dbReference>
<dbReference type="Gene3D" id="3.40.50.150">
    <property type="entry name" value="Vaccinia Virus protein VP39"/>
    <property type="match status" value="1"/>
</dbReference>
<dbReference type="GO" id="GO:0005886">
    <property type="term" value="C:plasma membrane"/>
    <property type="evidence" value="ECO:0007669"/>
    <property type="project" value="TreeGrafter"/>
</dbReference>
<dbReference type="GO" id="GO:0016197">
    <property type="term" value="P:endosomal transport"/>
    <property type="evidence" value="ECO:0007669"/>
    <property type="project" value="TreeGrafter"/>
</dbReference>
<dbReference type="InterPro" id="IPR053202">
    <property type="entry name" value="EGF_Rcpt_Signaling_Reg"/>
</dbReference>
<dbReference type="AlphaFoldDB" id="A0A6C0DJW9"/>
<dbReference type="InterPro" id="IPR029063">
    <property type="entry name" value="SAM-dependent_MTases_sf"/>
</dbReference>
<dbReference type="SUPFAM" id="SSF53335">
    <property type="entry name" value="S-adenosyl-L-methionine-dependent methyltransferases"/>
    <property type="match status" value="1"/>
</dbReference>
<dbReference type="Pfam" id="PF05050">
    <property type="entry name" value="Methyltransf_21"/>
    <property type="match status" value="1"/>
</dbReference>
<dbReference type="NCBIfam" id="TIGR01444">
    <property type="entry name" value="fkbM_fam"/>
    <property type="match status" value="1"/>
</dbReference>
<reference evidence="2" key="1">
    <citation type="journal article" date="2020" name="Nature">
        <title>Giant virus diversity and host interactions through global metagenomics.</title>
        <authorList>
            <person name="Schulz F."/>
            <person name="Roux S."/>
            <person name="Paez-Espino D."/>
            <person name="Jungbluth S."/>
            <person name="Walsh D.A."/>
            <person name="Denef V.J."/>
            <person name="McMahon K.D."/>
            <person name="Konstantinidis K.T."/>
            <person name="Eloe-Fadrosh E.A."/>
            <person name="Kyrpides N.C."/>
            <person name="Woyke T."/>
        </authorList>
    </citation>
    <scope>NUCLEOTIDE SEQUENCE</scope>
    <source>
        <strain evidence="2">GVMAG-M-3300023174-207</strain>
    </source>
</reference>
<evidence type="ECO:0000313" key="2">
    <source>
        <dbReference type="EMBL" id="QHT16817.1"/>
    </source>
</evidence>
<sequence>MSLMKCNICDLQMVPHVYPLHVKACGEYLFFSQLGQYLIVADFYKEKKNGFFVEIGAVDGIEISNTFLLETKYDWKGICIEAMPHMFEKLVKNRPNSKCISKAVFSEGGLKVPFSICHSLDLISGMNDYLGPNWRPTVESNRTVIDVETMTLNEILDENEAPLFIDYLSLDTEGTELEILKSIDLNKYTFGIIDVEHNYLEEERKK</sequence>
<feature type="domain" description="Methyltransferase FkbM" evidence="1">
    <location>
        <begin position="54"/>
        <end position="202"/>
    </location>
</feature>
<dbReference type="GO" id="GO:0031902">
    <property type="term" value="C:late endosome membrane"/>
    <property type="evidence" value="ECO:0007669"/>
    <property type="project" value="TreeGrafter"/>
</dbReference>
<dbReference type="InterPro" id="IPR006342">
    <property type="entry name" value="FkbM_mtfrase"/>
</dbReference>
<dbReference type="GO" id="GO:0005789">
    <property type="term" value="C:endoplasmic reticulum membrane"/>
    <property type="evidence" value="ECO:0007669"/>
    <property type="project" value="TreeGrafter"/>
</dbReference>
<accession>A0A6C0DJW9</accession>
<dbReference type="GO" id="GO:0006888">
    <property type="term" value="P:endoplasmic reticulum to Golgi vesicle-mediated transport"/>
    <property type="evidence" value="ECO:0007669"/>
    <property type="project" value="TreeGrafter"/>
</dbReference>